<proteinExistence type="predicted"/>
<gene>
    <name evidence="1" type="ORF">CD29_05080</name>
</gene>
<dbReference type="eggNOG" id="ENOG5032NID">
    <property type="taxonomic scope" value="Bacteria"/>
</dbReference>
<dbReference type="STRING" id="1384049.CD29_05080"/>
<keyword evidence="2" id="KW-1185">Reference proteome</keyword>
<comment type="caution">
    <text evidence="1">The sequence shown here is derived from an EMBL/GenBank/DDBJ whole genome shotgun (WGS) entry which is preliminary data.</text>
</comment>
<evidence type="ECO:0000313" key="1">
    <source>
        <dbReference type="EMBL" id="KGR79473.1"/>
    </source>
</evidence>
<organism evidence="1 2">
    <name type="scientific">Ureibacillus manganicus DSM 26584</name>
    <dbReference type="NCBI Taxonomy" id="1384049"/>
    <lineage>
        <taxon>Bacteria</taxon>
        <taxon>Bacillati</taxon>
        <taxon>Bacillota</taxon>
        <taxon>Bacilli</taxon>
        <taxon>Bacillales</taxon>
        <taxon>Caryophanaceae</taxon>
        <taxon>Ureibacillus</taxon>
    </lineage>
</organism>
<name>A0A0A3I9K7_9BACL</name>
<accession>A0A0A3I9K7</accession>
<dbReference type="AlphaFoldDB" id="A0A0A3I9K7"/>
<evidence type="ECO:0000313" key="2">
    <source>
        <dbReference type="Proteomes" id="UP000030416"/>
    </source>
</evidence>
<dbReference type="EMBL" id="JPVN01000005">
    <property type="protein sequence ID" value="KGR79473.1"/>
    <property type="molecule type" value="Genomic_DNA"/>
</dbReference>
<dbReference type="OrthoDB" id="2836730at2"/>
<dbReference type="Proteomes" id="UP000030416">
    <property type="component" value="Unassembled WGS sequence"/>
</dbReference>
<sequence>MKMKMFNIGLFIFFFVWPNGNPYAAQRVVTSHIISDLWYENIFLIADKIDGVATKNFTIQIGGGVDSVGGELFYNFPNWYNAKFAPKLFHEDINGDGLKDVIVSLITGSGSGLSTKEIHVLNQFKDPNKRYQEVPVESINDAVKRLVNIGGEGNEVMVEINNMKYFVDLMQFDYQFLNESPAVGSLEDYKVENGVLFGYTTVFVAIPEASIGELKIKYIWEGKTYKAESVEFIEKVT</sequence>
<reference evidence="1 2" key="1">
    <citation type="submission" date="2014-02" db="EMBL/GenBank/DDBJ databases">
        <title>Draft genome sequence of Lysinibacillus manganicus DSM 26584T.</title>
        <authorList>
            <person name="Zhang F."/>
            <person name="Wang G."/>
            <person name="Zhang L."/>
        </authorList>
    </citation>
    <scope>NUCLEOTIDE SEQUENCE [LARGE SCALE GENOMIC DNA]</scope>
    <source>
        <strain evidence="1 2">DSM 26584</strain>
    </source>
</reference>
<dbReference type="RefSeq" id="WP_036183593.1">
    <property type="nucleotide sequence ID" value="NZ_AVDA01000005.1"/>
</dbReference>
<protein>
    <recommendedName>
        <fullName evidence="3">Spore coat protein</fullName>
    </recommendedName>
</protein>
<evidence type="ECO:0008006" key="3">
    <source>
        <dbReference type="Google" id="ProtNLM"/>
    </source>
</evidence>